<reference evidence="4" key="1">
    <citation type="submission" date="2020-05" db="EMBL/GenBank/DDBJ databases">
        <authorList>
            <person name="Chiriac C."/>
            <person name="Salcher M."/>
            <person name="Ghai R."/>
            <person name="Kavagutti S V."/>
        </authorList>
    </citation>
    <scope>NUCLEOTIDE SEQUENCE</scope>
</reference>
<evidence type="ECO:0000313" key="3">
    <source>
        <dbReference type="EMBL" id="CAB4938296.1"/>
    </source>
</evidence>
<name>A0A6J7S2M3_9ZZZZ</name>
<sequence length="421" mass="44258">MTFTLHVDGARWRRHTETTRNFVREAISAGVHHHSAGDLVPVAKGNGYGLGNARLAREVTRLGLTRLAVGTVFEATDLAETYEGDILVLTPFEPADSLAAAAWMVLAQGPHNSSVLRTVASRPAWDALAAGPGPARVVLEALTSMGRFGLGSDDLSDLLADPASVDALTSGRIRLEGLALHLPLTQPALDHNTTPGSRWHDAAVGPAAPPGASARVIESLAWGLGWLRILGDLSDRVRAGGSDEAITEITSSAGLWVSHLEDVELATLRRALPDIALYARIGTRLWLGDRGALQARGTVLAVHSIARGQASGYRQRRASKAGAVLVVGGGTSHGVALRAPSAVTSVRQRASVAGSGLLEAGGRALSPFRIGGEQRWFAEPPHMQVSMIRLPEGVALPAVGDQLDVDVRMTTLHADHVIGLD</sequence>
<dbReference type="InterPro" id="IPR029066">
    <property type="entry name" value="PLP-binding_barrel"/>
</dbReference>
<feature type="domain" description="Alanine racemase N-terminal" evidence="1">
    <location>
        <begin position="35"/>
        <end position="185"/>
    </location>
</feature>
<dbReference type="PROSITE" id="PS00395">
    <property type="entry name" value="ALANINE_RACEMASE"/>
    <property type="match status" value="1"/>
</dbReference>
<evidence type="ECO:0000259" key="1">
    <source>
        <dbReference type="Pfam" id="PF01168"/>
    </source>
</evidence>
<evidence type="ECO:0000313" key="4">
    <source>
        <dbReference type="EMBL" id="CAB5035377.1"/>
    </source>
</evidence>
<dbReference type="AlphaFoldDB" id="A0A6J7S2M3"/>
<dbReference type="Pfam" id="PF01168">
    <property type="entry name" value="Ala_racemase_N"/>
    <property type="match status" value="1"/>
</dbReference>
<organism evidence="4">
    <name type="scientific">freshwater metagenome</name>
    <dbReference type="NCBI Taxonomy" id="449393"/>
    <lineage>
        <taxon>unclassified sequences</taxon>
        <taxon>metagenomes</taxon>
        <taxon>ecological metagenomes</taxon>
    </lineage>
</organism>
<dbReference type="Gene3D" id="3.20.20.10">
    <property type="entry name" value="Alanine racemase"/>
    <property type="match status" value="1"/>
</dbReference>
<dbReference type="SUPFAM" id="SSF51419">
    <property type="entry name" value="PLP-binding barrel"/>
    <property type="match status" value="1"/>
</dbReference>
<dbReference type="EMBL" id="CAFBND010000027">
    <property type="protein sequence ID" value="CAB4938296.1"/>
    <property type="molecule type" value="Genomic_DNA"/>
</dbReference>
<dbReference type="EMBL" id="CAFBPU010000031">
    <property type="protein sequence ID" value="CAB5035377.1"/>
    <property type="molecule type" value="Genomic_DNA"/>
</dbReference>
<dbReference type="InterPro" id="IPR001608">
    <property type="entry name" value="Ala_racemase_N"/>
</dbReference>
<accession>A0A6J7S2M3</accession>
<protein>
    <submittedName>
        <fullName evidence="4">Unannotated protein</fullName>
    </submittedName>
</protein>
<dbReference type="InterPro" id="IPR020622">
    <property type="entry name" value="Ala_racemase_pyridoxalP-BS"/>
</dbReference>
<evidence type="ECO:0000313" key="2">
    <source>
        <dbReference type="EMBL" id="CAB4848088.1"/>
    </source>
</evidence>
<gene>
    <name evidence="2" type="ORF">UFOPK3268_00549</name>
    <name evidence="3" type="ORF">UFOPK3752_00883</name>
    <name evidence="4" type="ORF">UFOPK4150_01483</name>
</gene>
<dbReference type="EMBL" id="CAFBIZ010000051">
    <property type="protein sequence ID" value="CAB4848088.1"/>
    <property type="molecule type" value="Genomic_DNA"/>
</dbReference>
<proteinExistence type="predicted"/>